<comment type="caution">
    <text evidence="1">The sequence shown here is derived from an EMBL/GenBank/DDBJ whole genome shotgun (WGS) entry which is preliminary data.</text>
</comment>
<dbReference type="Proteomes" id="UP000003505">
    <property type="component" value="Unassembled WGS sequence"/>
</dbReference>
<dbReference type="RefSeq" id="WP_006192697.1">
    <property type="nucleotide sequence ID" value="NC_015437.1"/>
</dbReference>
<name>C9LVA6_SELS3</name>
<sequence length="313" mass="36489">MTVAKSNSERFYEGFQRFLTQSGHEQPTDDEMDALLQEYVKLMNEGSPLLASMAEEESADVFLDRAQEAKSRRERLKWIRKAREIEPDHVDAALAEIEMTAKNPYEEEMLLFELQQKAEKQLREQGDFGKEAIGDFWLIVGTRPYMRVCHAYVETLLVNRKMRLAAKECESMLRLCSRDNLGIRYTLIHIYAYLEEEKAAQKIFKKYHGAEETRLPLSMALLSYKLGKEEAARRYLQMLLDNTADVKKFFSAYGTKKMETYTETLSPYSYRPHTMEELFLIFTDHLYAYGDSPAFFFWAKMALRGMKRSAGKG</sequence>
<dbReference type="eggNOG" id="COG0457">
    <property type="taxonomic scope" value="Bacteria"/>
</dbReference>
<dbReference type="EMBL" id="ACKP02000024">
    <property type="protein sequence ID" value="EEX77228.1"/>
    <property type="molecule type" value="Genomic_DNA"/>
</dbReference>
<protein>
    <recommendedName>
        <fullName evidence="3">ST7 protein</fullName>
    </recommendedName>
</protein>
<gene>
    <name evidence="1" type="ORF">SELSPUOL_01398</name>
</gene>
<evidence type="ECO:0000313" key="1">
    <source>
        <dbReference type="EMBL" id="EEX77228.1"/>
    </source>
</evidence>
<dbReference type="OrthoDB" id="6399948at2"/>
<reference evidence="1 2" key="1">
    <citation type="submission" date="2009-09" db="EMBL/GenBank/DDBJ databases">
        <authorList>
            <person name="Weinstock G."/>
            <person name="Sodergren E."/>
            <person name="Clifton S."/>
            <person name="Fulton L."/>
            <person name="Fulton B."/>
            <person name="Courtney L."/>
            <person name="Fronick C."/>
            <person name="Harrison M."/>
            <person name="Strong C."/>
            <person name="Farmer C."/>
            <person name="Delahaunty K."/>
            <person name="Markovic C."/>
            <person name="Hall O."/>
            <person name="Minx P."/>
            <person name="Tomlinson C."/>
            <person name="Mitreva M."/>
            <person name="Nelson J."/>
            <person name="Hou S."/>
            <person name="Wollam A."/>
            <person name="Pepin K.H."/>
            <person name="Johnson M."/>
            <person name="Bhonagiri V."/>
            <person name="Nash W.E."/>
            <person name="Warren W."/>
            <person name="Chinwalla A."/>
            <person name="Mardis E.R."/>
            <person name="Wilson R.K."/>
        </authorList>
    </citation>
    <scope>NUCLEOTIDE SEQUENCE [LARGE SCALE GENOMIC DNA]</scope>
    <source>
        <strain evidence="2">ATCC 35185 / DSM 20758 / VPI D19B-28</strain>
    </source>
</reference>
<evidence type="ECO:0008006" key="3">
    <source>
        <dbReference type="Google" id="ProtNLM"/>
    </source>
</evidence>
<organism evidence="1 2">
    <name type="scientific">Selenomonas sputigena (strain ATCC 35185 / DSM 20758 / CCUG 44933 / VPI D19B-28)</name>
    <dbReference type="NCBI Taxonomy" id="546271"/>
    <lineage>
        <taxon>Bacteria</taxon>
        <taxon>Bacillati</taxon>
        <taxon>Bacillota</taxon>
        <taxon>Negativicutes</taxon>
        <taxon>Selenomonadales</taxon>
        <taxon>Selenomonadaceae</taxon>
        <taxon>Selenomonas</taxon>
    </lineage>
</organism>
<evidence type="ECO:0000313" key="2">
    <source>
        <dbReference type="Proteomes" id="UP000003505"/>
    </source>
</evidence>
<proteinExistence type="predicted"/>
<accession>C9LVA6</accession>
<dbReference type="AlphaFoldDB" id="C9LVA6"/>